<feature type="domain" description="RagB/SusD" evidence="6">
    <location>
        <begin position="291"/>
        <end position="573"/>
    </location>
</feature>
<evidence type="ECO:0000259" key="6">
    <source>
        <dbReference type="Pfam" id="PF07980"/>
    </source>
</evidence>
<reference evidence="8 9" key="1">
    <citation type="submission" date="2013-04" db="EMBL/GenBank/DDBJ databases">
        <title>Zunongwangia sp. 22II14-10F7 Genome Sequencing.</title>
        <authorList>
            <person name="Lai Q."/>
            <person name="Shao Z."/>
        </authorList>
    </citation>
    <scope>NUCLEOTIDE SEQUENCE [LARGE SCALE GENOMIC DNA]</scope>
    <source>
        <strain evidence="8 9">22II14-10F7</strain>
    </source>
</reference>
<proteinExistence type="inferred from homology"/>
<name>A0A1Y1T8K6_9FLAO</name>
<organism evidence="8 9">
    <name type="scientific">Zunongwangia atlantica 22II14-10F7</name>
    <dbReference type="NCBI Taxonomy" id="1185767"/>
    <lineage>
        <taxon>Bacteria</taxon>
        <taxon>Pseudomonadati</taxon>
        <taxon>Bacteroidota</taxon>
        <taxon>Flavobacteriia</taxon>
        <taxon>Flavobacteriales</taxon>
        <taxon>Flavobacteriaceae</taxon>
        <taxon>Zunongwangia</taxon>
    </lineage>
</organism>
<evidence type="ECO:0000256" key="1">
    <source>
        <dbReference type="ARBA" id="ARBA00004442"/>
    </source>
</evidence>
<dbReference type="Proteomes" id="UP000192746">
    <property type="component" value="Unassembled WGS sequence"/>
</dbReference>
<comment type="subcellular location">
    <subcellularLocation>
        <location evidence="1">Cell outer membrane</location>
    </subcellularLocation>
</comment>
<evidence type="ECO:0008006" key="10">
    <source>
        <dbReference type="Google" id="ProtNLM"/>
    </source>
</evidence>
<keyword evidence="4" id="KW-0472">Membrane</keyword>
<dbReference type="Gene3D" id="1.25.40.390">
    <property type="match status" value="1"/>
</dbReference>
<dbReference type="STRING" id="1185767.IIF7_01480"/>
<sequence>MSCSEDFLEVKPLGQYSDAAVWTDAALVNAYVNDIYLGQQYGFQLEMLASLSDISMTKRAEVNPILNSEISPSYVSILDPAHWLTSFRNITWNNLYDNIRSCNVFFERMAESELEGEEVDRLAGEVHYLRANFYYWLMSFYGGVPIVDRAYGPDDDFMIARNTFEETVNFIVADLDAAAAALPLSGDKARATRGAALALKSRVLLYAASDLFNSNATWTDGYANPELIGYTGGSQTQRWQAAQDAAKAVIDLGVYNLYGGTSPASPEEARENYINLFLNNGNEEDIMISFYDDINDGDWQAPSPGRFYGPNGYHNWGNHTPTQQLVDSYEMIDGSEFSWNGPEAENPYENRDPRFYASILYDGADWRQRPDDVIAADPEGIVQTGYFENADGSFTAGLDTRQSPIEDWNGTYTGYYLRKFIDPSIDHQYETQRLPWRQIRYAEVILNYVEASLELGQEAEAKTYLNMIRNRAGMPEVPAGESGEALMDRYRNERKVELAYEQHRYFDIRRWMIAPQVIENVEGIRIEHQYASDDIDYEIIQVQNRNWQNKSYLLPILLDEMNRNDLLIQNPGY</sequence>
<keyword evidence="5" id="KW-0998">Cell outer membrane</keyword>
<gene>
    <name evidence="8" type="ORF">IIF7_01480</name>
</gene>
<comment type="caution">
    <text evidence="8">The sequence shown here is derived from an EMBL/GenBank/DDBJ whole genome shotgun (WGS) entry which is preliminary data.</text>
</comment>
<dbReference type="GO" id="GO:0009279">
    <property type="term" value="C:cell outer membrane"/>
    <property type="evidence" value="ECO:0007669"/>
    <property type="project" value="UniProtKB-SubCell"/>
</dbReference>
<evidence type="ECO:0000313" key="9">
    <source>
        <dbReference type="Proteomes" id="UP000192746"/>
    </source>
</evidence>
<dbReference type="AlphaFoldDB" id="A0A1Y1T8K6"/>
<dbReference type="Pfam" id="PF14322">
    <property type="entry name" value="SusD-like_3"/>
    <property type="match status" value="1"/>
</dbReference>
<evidence type="ECO:0000256" key="2">
    <source>
        <dbReference type="ARBA" id="ARBA00006275"/>
    </source>
</evidence>
<evidence type="ECO:0000256" key="4">
    <source>
        <dbReference type="ARBA" id="ARBA00023136"/>
    </source>
</evidence>
<evidence type="ECO:0000259" key="7">
    <source>
        <dbReference type="Pfam" id="PF14322"/>
    </source>
</evidence>
<keyword evidence="3" id="KW-0732">Signal</keyword>
<dbReference type="Pfam" id="PF07980">
    <property type="entry name" value="SusD_RagB"/>
    <property type="match status" value="1"/>
</dbReference>
<evidence type="ECO:0000256" key="5">
    <source>
        <dbReference type="ARBA" id="ARBA00023237"/>
    </source>
</evidence>
<evidence type="ECO:0000256" key="3">
    <source>
        <dbReference type="ARBA" id="ARBA00022729"/>
    </source>
</evidence>
<dbReference type="SUPFAM" id="SSF48452">
    <property type="entry name" value="TPR-like"/>
    <property type="match status" value="1"/>
</dbReference>
<comment type="similarity">
    <text evidence="2">Belongs to the SusD family.</text>
</comment>
<dbReference type="InterPro" id="IPR033985">
    <property type="entry name" value="SusD-like_N"/>
</dbReference>
<feature type="domain" description="SusD-like N-terminal" evidence="7">
    <location>
        <begin position="52"/>
        <end position="205"/>
    </location>
</feature>
<dbReference type="InterPro" id="IPR012944">
    <property type="entry name" value="SusD_RagB_dom"/>
</dbReference>
<keyword evidence="9" id="KW-1185">Reference proteome</keyword>
<accession>A0A1Y1T8K6</accession>
<dbReference type="InterPro" id="IPR011990">
    <property type="entry name" value="TPR-like_helical_dom_sf"/>
</dbReference>
<dbReference type="EMBL" id="ARYN01000001">
    <property type="protein sequence ID" value="ORL47391.1"/>
    <property type="molecule type" value="Genomic_DNA"/>
</dbReference>
<evidence type="ECO:0000313" key="8">
    <source>
        <dbReference type="EMBL" id="ORL47391.1"/>
    </source>
</evidence>
<protein>
    <recommendedName>
        <fullName evidence="10">RagB/SusD domain-containing protein</fullName>
    </recommendedName>
</protein>